<protein>
    <submittedName>
        <fullName evidence="1">DUF2188 domain-containing protein</fullName>
    </submittedName>
</protein>
<dbReference type="Pfam" id="PF09954">
    <property type="entry name" value="DUF2188"/>
    <property type="match status" value="1"/>
</dbReference>
<evidence type="ECO:0000313" key="1">
    <source>
        <dbReference type="EMBL" id="MFM2719133.1"/>
    </source>
</evidence>
<dbReference type="EMBL" id="JAROCE010000001">
    <property type="protein sequence ID" value="MFM2719133.1"/>
    <property type="molecule type" value="Genomic_DNA"/>
</dbReference>
<name>A0ABW9GC28_9MICO</name>
<sequence>MAAQQVFVIPVGTFWAVKVNGTTIGDTHRTQALAVSAARTWLQQHSGGELVILGQDGKIRDKDTVYPGNDPRNTRG</sequence>
<evidence type="ECO:0000313" key="2">
    <source>
        <dbReference type="Proteomes" id="UP001630303"/>
    </source>
</evidence>
<dbReference type="Proteomes" id="UP001630303">
    <property type="component" value="Unassembled WGS sequence"/>
</dbReference>
<comment type="caution">
    <text evidence="1">The sequence shown here is derived from an EMBL/GenBank/DDBJ whole genome shotgun (WGS) entry which is preliminary data.</text>
</comment>
<proteinExistence type="predicted"/>
<dbReference type="RefSeq" id="WP_408904796.1">
    <property type="nucleotide sequence ID" value="NZ_JAROCE010000001.1"/>
</dbReference>
<gene>
    <name evidence="1" type="ORF">P5G46_01240</name>
</gene>
<accession>A0ABW9GC28</accession>
<reference evidence="1 2" key="1">
    <citation type="submission" date="2023-03" db="EMBL/GenBank/DDBJ databases">
        <title>MT1 and MT2 Draft Genomes of Novel Species.</title>
        <authorList>
            <person name="Venkateswaran K."/>
        </authorList>
    </citation>
    <scope>NUCLEOTIDE SEQUENCE [LARGE SCALE GENOMIC DNA]</scope>
    <source>
        <strain evidence="1 2">IF8SW-P5</strain>
    </source>
</reference>
<organism evidence="1 2">
    <name type="scientific">Microbacterium mcarthurae</name>
    <dbReference type="NCBI Taxonomy" id="3035918"/>
    <lineage>
        <taxon>Bacteria</taxon>
        <taxon>Bacillati</taxon>
        <taxon>Actinomycetota</taxon>
        <taxon>Actinomycetes</taxon>
        <taxon>Micrococcales</taxon>
        <taxon>Microbacteriaceae</taxon>
        <taxon>Microbacterium</taxon>
    </lineage>
</organism>
<dbReference type="InterPro" id="IPR018691">
    <property type="entry name" value="DUF2188"/>
</dbReference>
<keyword evidence="2" id="KW-1185">Reference proteome</keyword>